<protein>
    <recommendedName>
        <fullName evidence="2">CCHC-type domain-containing protein</fullName>
    </recommendedName>
</protein>
<name>E2C668_HARSA</name>
<feature type="non-terminal residue" evidence="3">
    <location>
        <position position="155"/>
    </location>
</feature>
<dbReference type="InParanoid" id="E2C668"/>
<feature type="domain" description="CCHC-type" evidence="2">
    <location>
        <begin position="132"/>
        <end position="147"/>
    </location>
</feature>
<evidence type="ECO:0000256" key="1">
    <source>
        <dbReference type="PROSITE-ProRule" id="PRU00047"/>
    </source>
</evidence>
<keyword evidence="1" id="KW-0863">Zinc-finger</keyword>
<keyword evidence="1" id="KW-0862">Zinc</keyword>
<dbReference type="GO" id="GO:0003676">
    <property type="term" value="F:nucleic acid binding"/>
    <property type="evidence" value="ECO:0007669"/>
    <property type="project" value="InterPro"/>
</dbReference>
<keyword evidence="4" id="KW-1185">Reference proteome</keyword>
<dbReference type="OrthoDB" id="7615112at2759"/>
<evidence type="ECO:0000313" key="4">
    <source>
        <dbReference type="Proteomes" id="UP000008237"/>
    </source>
</evidence>
<dbReference type="EMBL" id="GL452933">
    <property type="protein sequence ID" value="EFN76565.1"/>
    <property type="molecule type" value="Genomic_DNA"/>
</dbReference>
<dbReference type="AlphaFoldDB" id="E2C668"/>
<reference evidence="3 4" key="1">
    <citation type="journal article" date="2010" name="Science">
        <title>Genomic comparison of the ants Camponotus floridanus and Harpegnathos saltator.</title>
        <authorList>
            <person name="Bonasio R."/>
            <person name="Zhang G."/>
            <person name="Ye C."/>
            <person name="Mutti N.S."/>
            <person name="Fang X."/>
            <person name="Qin N."/>
            <person name="Donahue G."/>
            <person name="Yang P."/>
            <person name="Li Q."/>
            <person name="Li C."/>
            <person name="Zhang P."/>
            <person name="Huang Z."/>
            <person name="Berger S.L."/>
            <person name="Reinberg D."/>
            <person name="Wang J."/>
            <person name="Liebig J."/>
        </authorList>
    </citation>
    <scope>NUCLEOTIDE SEQUENCE [LARGE SCALE GENOMIC DNA]</scope>
    <source>
        <strain evidence="3 4">R22 G/1</strain>
    </source>
</reference>
<proteinExistence type="predicted"/>
<keyword evidence="1" id="KW-0479">Metal-binding</keyword>
<dbReference type="GO" id="GO:0008270">
    <property type="term" value="F:zinc ion binding"/>
    <property type="evidence" value="ECO:0007669"/>
    <property type="project" value="UniProtKB-KW"/>
</dbReference>
<feature type="non-terminal residue" evidence="3">
    <location>
        <position position="1"/>
    </location>
</feature>
<gene>
    <name evidence="3" type="ORF">EAI_03058</name>
</gene>
<evidence type="ECO:0000259" key="2">
    <source>
        <dbReference type="PROSITE" id="PS50158"/>
    </source>
</evidence>
<organism evidence="4">
    <name type="scientific">Harpegnathos saltator</name>
    <name type="common">Jerdon's jumping ant</name>
    <dbReference type="NCBI Taxonomy" id="610380"/>
    <lineage>
        <taxon>Eukaryota</taxon>
        <taxon>Metazoa</taxon>
        <taxon>Ecdysozoa</taxon>
        <taxon>Arthropoda</taxon>
        <taxon>Hexapoda</taxon>
        <taxon>Insecta</taxon>
        <taxon>Pterygota</taxon>
        <taxon>Neoptera</taxon>
        <taxon>Endopterygota</taxon>
        <taxon>Hymenoptera</taxon>
        <taxon>Apocrita</taxon>
        <taxon>Aculeata</taxon>
        <taxon>Formicoidea</taxon>
        <taxon>Formicidae</taxon>
        <taxon>Ponerinae</taxon>
        <taxon>Ponerini</taxon>
        <taxon>Harpegnathos</taxon>
    </lineage>
</organism>
<sequence length="155" mass="16111">IRTARDGALLIKVPGLNAGPSADRLAEELGKLAAEKGSGYRIQRPVKTAALRLTGLDATVGARDVIDAMALAGGCSPRDVSGGELQLTQRGTATAVVRCPLAAASKVTAAGWVQVGWTRAGVTALPARAALCFRCMEQGHVRERCRSAVDRSDNC</sequence>
<dbReference type="Proteomes" id="UP000008237">
    <property type="component" value="Unassembled WGS sequence"/>
</dbReference>
<dbReference type="PROSITE" id="PS50158">
    <property type="entry name" value="ZF_CCHC"/>
    <property type="match status" value="1"/>
</dbReference>
<dbReference type="InterPro" id="IPR001878">
    <property type="entry name" value="Znf_CCHC"/>
</dbReference>
<accession>E2C668</accession>
<evidence type="ECO:0000313" key="3">
    <source>
        <dbReference type="EMBL" id="EFN76565.1"/>
    </source>
</evidence>